<dbReference type="AlphaFoldDB" id="A0A0E9QIS9"/>
<dbReference type="EMBL" id="GBXM01092347">
    <property type="protein sequence ID" value="JAH16230.1"/>
    <property type="molecule type" value="Transcribed_RNA"/>
</dbReference>
<accession>A0A0E9QIS9</accession>
<reference evidence="1" key="1">
    <citation type="submission" date="2014-11" db="EMBL/GenBank/DDBJ databases">
        <authorList>
            <person name="Amaro Gonzalez C."/>
        </authorList>
    </citation>
    <scope>NUCLEOTIDE SEQUENCE</scope>
</reference>
<organism evidence="1">
    <name type="scientific">Anguilla anguilla</name>
    <name type="common">European freshwater eel</name>
    <name type="synonym">Muraena anguilla</name>
    <dbReference type="NCBI Taxonomy" id="7936"/>
    <lineage>
        <taxon>Eukaryota</taxon>
        <taxon>Metazoa</taxon>
        <taxon>Chordata</taxon>
        <taxon>Craniata</taxon>
        <taxon>Vertebrata</taxon>
        <taxon>Euteleostomi</taxon>
        <taxon>Actinopterygii</taxon>
        <taxon>Neopterygii</taxon>
        <taxon>Teleostei</taxon>
        <taxon>Anguilliformes</taxon>
        <taxon>Anguillidae</taxon>
        <taxon>Anguilla</taxon>
    </lineage>
</organism>
<name>A0A0E9QIS9_ANGAN</name>
<sequence>MSPHCPRTLCLPHSSNGAQRLILCLQHRSVLYDK</sequence>
<evidence type="ECO:0000313" key="1">
    <source>
        <dbReference type="EMBL" id="JAH16230.1"/>
    </source>
</evidence>
<reference evidence="1" key="2">
    <citation type="journal article" date="2015" name="Fish Shellfish Immunol.">
        <title>Early steps in the European eel (Anguilla anguilla)-Vibrio vulnificus interaction in the gills: Role of the RtxA13 toxin.</title>
        <authorList>
            <person name="Callol A."/>
            <person name="Pajuelo D."/>
            <person name="Ebbesson L."/>
            <person name="Teles M."/>
            <person name="MacKenzie S."/>
            <person name="Amaro C."/>
        </authorList>
    </citation>
    <scope>NUCLEOTIDE SEQUENCE</scope>
</reference>
<protein>
    <submittedName>
        <fullName evidence="1">Uncharacterized protein</fullName>
    </submittedName>
</protein>
<proteinExistence type="predicted"/>